<dbReference type="Gene3D" id="3.40.630.30">
    <property type="match status" value="1"/>
</dbReference>
<evidence type="ECO:0000259" key="1">
    <source>
        <dbReference type="PROSITE" id="PS51186"/>
    </source>
</evidence>
<dbReference type="Pfam" id="PF00583">
    <property type="entry name" value="Acetyltransf_1"/>
    <property type="match status" value="1"/>
</dbReference>
<dbReference type="GO" id="GO:0008080">
    <property type="term" value="F:N-acetyltransferase activity"/>
    <property type="evidence" value="ECO:0007669"/>
    <property type="project" value="TreeGrafter"/>
</dbReference>
<proteinExistence type="predicted"/>
<gene>
    <name evidence="2" type="ORF">EKG37_03415</name>
</gene>
<dbReference type="GO" id="GO:0031415">
    <property type="term" value="C:NatA complex"/>
    <property type="evidence" value="ECO:0007669"/>
    <property type="project" value="TreeGrafter"/>
</dbReference>
<dbReference type="Proteomes" id="UP000271374">
    <property type="component" value="Unassembled WGS sequence"/>
</dbReference>
<sequence length="296" mass="34200">MFKVRSSNDISEISRFISEMNSQSKHHIGYCGTEAVEIEHTLLNDFSDLAFEESFLCAYEGESLIGVLGLDYDKDSTEAELWGPFISNNNWQEVANLLWDTMLKNFLFPLRRIYGFYNVENLAGKWFMELQGAKFEGEHSFMTIPSRNVSLNQSTTITINEMQDDYIKEFKALHEQEFPNTYFSAEEIISRQGEEQKLFIAVEQQQFYGYVFCEVTPEFGEGDIHFLAVSSTARKKGVGTQLLKKCLEFFSSFKTIKEITLSVKSDNQAALKVYLNAGFYEKHRLKFFSLDRQKTS</sequence>
<dbReference type="InterPro" id="IPR051556">
    <property type="entry name" value="N-term/lysine_N-AcTrnsfr"/>
</dbReference>
<keyword evidence="3" id="KW-1185">Reference proteome</keyword>
<evidence type="ECO:0000313" key="2">
    <source>
        <dbReference type="EMBL" id="RTR35694.1"/>
    </source>
</evidence>
<dbReference type="PANTHER" id="PTHR42919">
    <property type="entry name" value="N-ALPHA-ACETYLTRANSFERASE"/>
    <property type="match status" value="1"/>
</dbReference>
<organism evidence="2 3">
    <name type="scientific">Bacillus yapensis</name>
    <dbReference type="NCBI Taxonomy" id="2492960"/>
    <lineage>
        <taxon>Bacteria</taxon>
        <taxon>Bacillati</taxon>
        <taxon>Bacillota</taxon>
        <taxon>Bacilli</taxon>
        <taxon>Bacillales</taxon>
        <taxon>Bacillaceae</taxon>
        <taxon>Bacillus</taxon>
    </lineage>
</organism>
<dbReference type="InterPro" id="IPR016181">
    <property type="entry name" value="Acyl_CoA_acyltransferase"/>
</dbReference>
<reference evidence="2 3" key="1">
    <citation type="submission" date="2018-12" db="EMBL/GenBank/DDBJ databases">
        <title>Bacillus yapensis draft genome sequence.</title>
        <authorList>
            <person name="Yu L."/>
            <person name="Xu X."/>
            <person name="Tang X."/>
        </authorList>
    </citation>
    <scope>NUCLEOTIDE SEQUENCE [LARGE SCALE GENOMIC DNA]</scope>
    <source>
        <strain evidence="2 3">XXST-01</strain>
    </source>
</reference>
<dbReference type="RefSeq" id="WP_126406242.1">
    <property type="nucleotide sequence ID" value="NZ_RXNT01000002.1"/>
</dbReference>
<dbReference type="InterPro" id="IPR000182">
    <property type="entry name" value="GNAT_dom"/>
</dbReference>
<comment type="caution">
    <text evidence="2">The sequence shown here is derived from an EMBL/GenBank/DDBJ whole genome shotgun (WGS) entry which is preliminary data.</text>
</comment>
<dbReference type="SUPFAM" id="SSF55729">
    <property type="entry name" value="Acyl-CoA N-acyltransferases (Nat)"/>
    <property type="match status" value="1"/>
</dbReference>
<dbReference type="OrthoDB" id="87299at2"/>
<protein>
    <submittedName>
        <fullName evidence="2">N-acetyltransferase</fullName>
    </submittedName>
</protein>
<dbReference type="AlphaFoldDB" id="A0A431WKG2"/>
<feature type="domain" description="N-acetyltransferase" evidence="1">
    <location>
        <begin position="157"/>
        <end position="296"/>
    </location>
</feature>
<dbReference type="CDD" id="cd04301">
    <property type="entry name" value="NAT_SF"/>
    <property type="match status" value="1"/>
</dbReference>
<dbReference type="GO" id="GO:0007064">
    <property type="term" value="P:mitotic sister chromatid cohesion"/>
    <property type="evidence" value="ECO:0007669"/>
    <property type="project" value="TreeGrafter"/>
</dbReference>
<accession>A0A431WKG2</accession>
<evidence type="ECO:0000313" key="3">
    <source>
        <dbReference type="Proteomes" id="UP000271374"/>
    </source>
</evidence>
<dbReference type="PROSITE" id="PS51186">
    <property type="entry name" value="GNAT"/>
    <property type="match status" value="1"/>
</dbReference>
<dbReference type="EMBL" id="RXNT01000002">
    <property type="protein sequence ID" value="RTR35694.1"/>
    <property type="molecule type" value="Genomic_DNA"/>
</dbReference>
<dbReference type="PANTHER" id="PTHR42919:SF20">
    <property type="entry name" value="GCN5-RELATED N-ACETYLTRANSFERASE 10, CHLOROPLASTIC"/>
    <property type="match status" value="1"/>
</dbReference>
<keyword evidence="2" id="KW-0808">Transferase</keyword>
<name>A0A431WKG2_9BACI</name>